<evidence type="ECO:0000313" key="4">
    <source>
        <dbReference type="Proteomes" id="UP000464495"/>
    </source>
</evidence>
<feature type="compositionally biased region" description="Basic and acidic residues" evidence="2">
    <location>
        <begin position="123"/>
        <end position="132"/>
    </location>
</feature>
<gene>
    <name evidence="3" type="ORF">GO499_08410</name>
</gene>
<dbReference type="EMBL" id="CP046620">
    <property type="protein sequence ID" value="QHQ35219.1"/>
    <property type="molecule type" value="Genomic_DNA"/>
</dbReference>
<dbReference type="KEGG" id="amaq:GO499_08410"/>
<dbReference type="Proteomes" id="UP000464495">
    <property type="component" value="Chromosome"/>
</dbReference>
<evidence type="ECO:0000313" key="3">
    <source>
        <dbReference type="EMBL" id="QHQ35219.1"/>
    </source>
</evidence>
<proteinExistence type="predicted"/>
<evidence type="ECO:0000256" key="2">
    <source>
        <dbReference type="SAM" id="MobiDB-lite"/>
    </source>
</evidence>
<accession>A0A6P1T1R1</accession>
<organism evidence="3 4">
    <name type="scientific">Algicella marina</name>
    <dbReference type="NCBI Taxonomy" id="2683284"/>
    <lineage>
        <taxon>Bacteria</taxon>
        <taxon>Pseudomonadati</taxon>
        <taxon>Pseudomonadota</taxon>
        <taxon>Alphaproteobacteria</taxon>
        <taxon>Rhodobacterales</taxon>
        <taxon>Paracoccaceae</taxon>
        <taxon>Algicella</taxon>
    </lineage>
</organism>
<keyword evidence="4" id="KW-1185">Reference proteome</keyword>
<name>A0A6P1T1R1_9RHOB</name>
<dbReference type="RefSeq" id="WP_161861785.1">
    <property type="nucleotide sequence ID" value="NZ_CP046620.1"/>
</dbReference>
<feature type="region of interest" description="Disordered" evidence="2">
    <location>
        <begin position="123"/>
        <end position="146"/>
    </location>
</feature>
<feature type="coiled-coil region" evidence="1">
    <location>
        <begin position="61"/>
        <end position="88"/>
    </location>
</feature>
<sequence>MSQVYLPSSMFPKDVHSRYERAVKLHLSIIKMDANHKSVDIVILRRHADQLDGLLRACLDSEQYQNASKNLQKSAQNATQQIDIARENLERKAIIPVIAALVRAANTARDITAFFEFENEEKAKGISEDGPRRTRRTPGESTKPKQVNFPVSMADDMKAAAGARNESLSKWIVDACAERLRSEGGPSPVMIPLPADVSDSLRERIEDMADAFSKVVAELHIVDASRNDDEPAP</sequence>
<keyword evidence="1" id="KW-0175">Coiled coil</keyword>
<reference evidence="3 4" key="1">
    <citation type="submission" date="2019-12" db="EMBL/GenBank/DDBJ databases">
        <title>Complete genome sequence of Algicella marina strain 9Alg 56(T) isolated from the red alga Tichocarpus crinitus.</title>
        <authorList>
            <person name="Kim S.-G."/>
            <person name="Nedashkovskaya O.I."/>
        </authorList>
    </citation>
    <scope>NUCLEOTIDE SEQUENCE [LARGE SCALE GENOMIC DNA]</scope>
    <source>
        <strain evidence="3 4">9Alg 56</strain>
    </source>
</reference>
<evidence type="ECO:0000256" key="1">
    <source>
        <dbReference type="SAM" id="Coils"/>
    </source>
</evidence>
<protein>
    <submittedName>
        <fullName evidence="3">Uncharacterized protein</fullName>
    </submittedName>
</protein>
<dbReference type="AlphaFoldDB" id="A0A6P1T1R1"/>